<evidence type="ECO:0000313" key="7">
    <source>
        <dbReference type="Proteomes" id="UP000008021"/>
    </source>
</evidence>
<dbReference type="GO" id="GO:0005634">
    <property type="term" value="C:nucleus"/>
    <property type="evidence" value="ECO:0007669"/>
    <property type="project" value="UniProtKB-SubCell"/>
</dbReference>
<evidence type="ECO:0000259" key="5">
    <source>
        <dbReference type="PROSITE" id="PS51634"/>
    </source>
</evidence>
<protein>
    <recommendedName>
        <fullName evidence="5">CRC domain-containing protein</fullName>
    </recommendedName>
</protein>
<sequence length="396" mass="43923">MRVWCELGIKIVLQASMERHYYIDTRPMFQGNTEKVFNSAPEWDLGTGGKWRSRYSFVQVKIDFASSLYAAKADIAATAAALSHALGPPCYQLPLAKVNSSLPLWPPVTCPSTFAQKRRMSLPSPPPAKKLQVQQSSSILPQDFPKLEVLPVEKPTKLQERRSPQHVSPELKQGSPKMERPLLPRPATFIDVMLSSQKPSSDMWSETKDVTLTRKTNCSCKYSKCLKLYCECFEKGRYCIGCNCTNCCNNVNHENARHDAINVALERNPAAFMPKVSNSTAHNCESKAAEGDIVGKHTKGCKCKRTEYLKKYCECFKASVFCSENCRCTGCKSFKSNEDRISQKNTVHAHNVQNPASSGMVGQSVIIFHAAENDSSLSLAASVSDHSINNNTSHGS</sequence>
<dbReference type="PANTHER" id="PTHR12446">
    <property type="entry name" value="TESMIN/TSO1-RELATED"/>
    <property type="match status" value="1"/>
</dbReference>
<accession>A0A0E0EKT9</accession>
<dbReference type="HOGENOM" id="CLU_063981_0_0_1"/>
<feature type="domain" description="CRC" evidence="5">
    <location>
        <begin position="214"/>
        <end position="336"/>
    </location>
</feature>
<dbReference type="AlphaFoldDB" id="A0A0E0EKT9"/>
<proteinExistence type="inferred from homology"/>
<dbReference type="PROSITE" id="PS51634">
    <property type="entry name" value="CRC"/>
    <property type="match status" value="1"/>
</dbReference>
<evidence type="ECO:0000256" key="1">
    <source>
        <dbReference type="ARBA" id="ARBA00004123"/>
    </source>
</evidence>
<comment type="similarity">
    <text evidence="2">Belongs to the lin-54 family.</text>
</comment>
<reference evidence="6" key="2">
    <citation type="submission" date="2018-05" db="EMBL/GenBank/DDBJ databases">
        <title>OmerRS3 (Oryza meridionalis Reference Sequence Version 3).</title>
        <authorList>
            <person name="Zhang J."/>
            <person name="Kudrna D."/>
            <person name="Lee S."/>
            <person name="Talag J."/>
            <person name="Welchert J."/>
            <person name="Wing R.A."/>
        </authorList>
    </citation>
    <scope>NUCLEOTIDE SEQUENCE [LARGE SCALE GENOMIC DNA]</scope>
    <source>
        <strain evidence="6">cv. OR44</strain>
    </source>
</reference>
<name>A0A0E0EKT9_9ORYZ</name>
<feature type="region of interest" description="Disordered" evidence="4">
    <location>
        <begin position="155"/>
        <end position="182"/>
    </location>
</feature>
<organism evidence="6">
    <name type="scientific">Oryza meridionalis</name>
    <dbReference type="NCBI Taxonomy" id="40149"/>
    <lineage>
        <taxon>Eukaryota</taxon>
        <taxon>Viridiplantae</taxon>
        <taxon>Streptophyta</taxon>
        <taxon>Embryophyta</taxon>
        <taxon>Tracheophyta</taxon>
        <taxon>Spermatophyta</taxon>
        <taxon>Magnoliopsida</taxon>
        <taxon>Liliopsida</taxon>
        <taxon>Poales</taxon>
        <taxon>Poaceae</taxon>
        <taxon>BOP clade</taxon>
        <taxon>Oryzoideae</taxon>
        <taxon>Oryzeae</taxon>
        <taxon>Oryzinae</taxon>
        <taxon>Oryza</taxon>
    </lineage>
</organism>
<keyword evidence="3" id="KW-0539">Nucleus</keyword>
<evidence type="ECO:0000256" key="3">
    <source>
        <dbReference type="ARBA" id="ARBA00023242"/>
    </source>
</evidence>
<evidence type="ECO:0000313" key="6">
    <source>
        <dbReference type="EnsemblPlants" id="OMERI08G10300.1"/>
    </source>
</evidence>
<dbReference type="InterPro" id="IPR005172">
    <property type="entry name" value="CRC"/>
</dbReference>
<dbReference type="Proteomes" id="UP000008021">
    <property type="component" value="Chromosome 8"/>
</dbReference>
<keyword evidence="7" id="KW-1185">Reference proteome</keyword>
<dbReference type="SMART" id="SM01114">
    <property type="entry name" value="CXC"/>
    <property type="match status" value="2"/>
</dbReference>
<evidence type="ECO:0000256" key="2">
    <source>
        <dbReference type="ARBA" id="ARBA00007267"/>
    </source>
</evidence>
<dbReference type="PANTHER" id="PTHR12446:SF34">
    <property type="entry name" value="PROTEIN LIN-54 HOMOLOG"/>
    <property type="match status" value="1"/>
</dbReference>
<comment type="subcellular location">
    <subcellularLocation>
        <location evidence="1">Nucleus</location>
    </subcellularLocation>
</comment>
<dbReference type="InterPro" id="IPR028307">
    <property type="entry name" value="Lin-54_fam"/>
</dbReference>
<dbReference type="GO" id="GO:0006355">
    <property type="term" value="P:regulation of DNA-templated transcription"/>
    <property type="evidence" value="ECO:0007669"/>
    <property type="project" value="TreeGrafter"/>
</dbReference>
<reference evidence="6" key="1">
    <citation type="submission" date="2015-04" db="UniProtKB">
        <authorList>
            <consortium name="EnsemblPlants"/>
        </authorList>
    </citation>
    <scope>IDENTIFICATION</scope>
</reference>
<dbReference type="Pfam" id="PF03638">
    <property type="entry name" value="TCR"/>
    <property type="match status" value="2"/>
</dbReference>
<evidence type="ECO:0000256" key="4">
    <source>
        <dbReference type="SAM" id="MobiDB-lite"/>
    </source>
</evidence>
<dbReference type="Gramene" id="OMERI08G10300.1">
    <property type="protein sequence ID" value="OMERI08G10300.1"/>
    <property type="gene ID" value="OMERI08G10300"/>
</dbReference>
<feature type="region of interest" description="Disordered" evidence="4">
    <location>
        <begin position="116"/>
        <end position="135"/>
    </location>
</feature>
<dbReference type="STRING" id="40149.A0A0E0EKT9"/>
<dbReference type="EnsemblPlants" id="OMERI08G10300.1">
    <property type="protein sequence ID" value="OMERI08G10300.1"/>
    <property type="gene ID" value="OMERI08G10300"/>
</dbReference>
<dbReference type="InterPro" id="IPR033467">
    <property type="entry name" value="Tesmin/TSO1-like_CXC"/>
</dbReference>